<dbReference type="OrthoDB" id="12602at10239"/>
<dbReference type="EMBL" id="MG845684">
    <property type="protein sequence ID" value="AUX83638.1"/>
    <property type="molecule type" value="Genomic_DNA"/>
</dbReference>
<gene>
    <name evidence="1" type="ORF">NV1_p09</name>
</gene>
<keyword evidence="2" id="KW-1185">Reference proteome</keyword>
<sequence>MAVAQVDYPSCCTGDILIGFGKTNTGDGRSQLNRIGMTHMSLANDVAERMRNARYQGIAFLSCAINSDQVIANQVLRELGWKPSKWLSKRNHPETKVRHWLFHVEDYPEDGPYRPISAREFLQKKKLDKYLKVV</sequence>
<evidence type="ECO:0000313" key="1">
    <source>
        <dbReference type="EMBL" id="AUX83638.1"/>
    </source>
</evidence>
<reference evidence="1 2" key="1">
    <citation type="submission" date="2018-01" db="EMBL/GenBank/DDBJ databases">
        <title>Genome of Pseudomonas phage NV1, a LUZ24-like virus of Pseudomonas tolaasii.</title>
        <authorList>
            <person name="Storey N.H."/>
        </authorList>
    </citation>
    <scope>NUCLEOTIDE SEQUENCE [LARGE SCALE GENOMIC DNA]</scope>
</reference>
<proteinExistence type="predicted"/>
<dbReference type="Proteomes" id="UP000240328">
    <property type="component" value="Segment"/>
</dbReference>
<protein>
    <submittedName>
        <fullName evidence="1">Uncharacterized protein</fullName>
    </submittedName>
</protein>
<accession>A0A2L0HPK0</accession>
<evidence type="ECO:0000313" key="2">
    <source>
        <dbReference type="Proteomes" id="UP000240328"/>
    </source>
</evidence>
<name>A0A2L0HPK0_9CAUD</name>
<organism evidence="1 2">
    <name type="scientific">Pseudomonas phage NV1</name>
    <dbReference type="NCBI Taxonomy" id="2079543"/>
    <lineage>
        <taxon>Viruses</taxon>
        <taxon>Duplodnaviria</taxon>
        <taxon>Heunggongvirae</taxon>
        <taxon>Uroviricota</taxon>
        <taxon>Caudoviricetes</taxon>
        <taxon>Vicosavirus</taxon>
        <taxon>Vicosavirus NV1</taxon>
    </lineage>
</organism>